<dbReference type="Gene3D" id="3.40.50.720">
    <property type="entry name" value="NAD(P)-binding Rossmann-like Domain"/>
    <property type="match status" value="2"/>
</dbReference>
<dbReference type="Pfam" id="PF01266">
    <property type="entry name" value="DAO"/>
    <property type="match status" value="1"/>
</dbReference>
<protein>
    <recommendedName>
        <fullName evidence="6">FAD dependent oxidoreductase domain-containing protein</fullName>
    </recommendedName>
</protein>
<dbReference type="GO" id="GO:0071949">
    <property type="term" value="F:FAD binding"/>
    <property type="evidence" value="ECO:0007669"/>
    <property type="project" value="InterPro"/>
</dbReference>
<feature type="domain" description="FAD dependent oxidoreductase" evidence="6">
    <location>
        <begin position="108"/>
        <end position="369"/>
    </location>
</feature>
<evidence type="ECO:0000259" key="6">
    <source>
        <dbReference type="Pfam" id="PF01266"/>
    </source>
</evidence>
<dbReference type="PROSITE" id="PS00677">
    <property type="entry name" value="DAO"/>
    <property type="match status" value="1"/>
</dbReference>
<dbReference type="GO" id="GO:0005737">
    <property type="term" value="C:cytoplasm"/>
    <property type="evidence" value="ECO:0007669"/>
    <property type="project" value="TreeGrafter"/>
</dbReference>
<comment type="cofactor">
    <cofactor evidence="1">
        <name>FAD</name>
        <dbReference type="ChEBI" id="CHEBI:57692"/>
    </cofactor>
</comment>
<dbReference type="AlphaFoldDB" id="A0A381PJN6"/>
<organism evidence="7">
    <name type="scientific">marine metagenome</name>
    <dbReference type="NCBI Taxonomy" id="408172"/>
    <lineage>
        <taxon>unclassified sequences</taxon>
        <taxon>metagenomes</taxon>
        <taxon>ecological metagenomes</taxon>
    </lineage>
</organism>
<dbReference type="SUPFAM" id="SSF54373">
    <property type="entry name" value="FAD-linked reductases, C-terminal domain"/>
    <property type="match status" value="1"/>
</dbReference>
<accession>A0A381PJN6</accession>
<sequence>MTSRRSVLQAATILPFLSGCTSPLRGNNSNYSPSGLPLRRVRVSDERVIRTIAGLRPFRRSGFVVKAERMNDTIVIHNYGHGGGGITLSWGTAHLAMELALQTQHRRCAVLGAGAVGLATARLMQDRGWEVTIYSKDLTPNTTSNVAGGQWSPTSVYDEGYITPAFEAQFELAMHHAYRYYQNLVSPTYGVRWISNYMIQSEPPDSGVQDFTEKYIDMYPQHMDLTQDQHPFDADYVRHYNTMLIEPAIYLPQIMRDFYNAGGKVQIREFIDRPDVLTLDEPVIINCTGLGSRALFSDDELIPIKGQLTFVIPQEEVNYIVIGNGGLYMFPRKDGILLGGTFERNEWSLTPDPVETRRILDGHRSFFEKMDDPWA</sequence>
<dbReference type="PANTHER" id="PTHR11530:SF11">
    <property type="entry name" value="D-ASPARTATE OXIDASE"/>
    <property type="match status" value="1"/>
</dbReference>
<evidence type="ECO:0000256" key="3">
    <source>
        <dbReference type="ARBA" id="ARBA00022630"/>
    </source>
</evidence>
<proteinExistence type="inferred from homology"/>
<gene>
    <name evidence="7" type="ORF">METZ01_LOCUS20079</name>
</gene>
<evidence type="ECO:0000313" key="7">
    <source>
        <dbReference type="EMBL" id="SUZ67225.1"/>
    </source>
</evidence>
<dbReference type="InterPro" id="IPR006181">
    <property type="entry name" value="D-amino_acid_oxidase_CS"/>
</dbReference>
<dbReference type="PANTHER" id="PTHR11530">
    <property type="entry name" value="D-AMINO ACID OXIDASE"/>
    <property type="match status" value="1"/>
</dbReference>
<dbReference type="Gene3D" id="3.30.9.10">
    <property type="entry name" value="D-Amino Acid Oxidase, subunit A, domain 2"/>
    <property type="match status" value="1"/>
</dbReference>
<dbReference type="InterPro" id="IPR006076">
    <property type="entry name" value="FAD-dep_OxRdtase"/>
</dbReference>
<name>A0A381PJN6_9ZZZZ</name>
<reference evidence="7" key="1">
    <citation type="submission" date="2018-05" db="EMBL/GenBank/DDBJ databases">
        <authorList>
            <person name="Lanie J.A."/>
            <person name="Ng W.-L."/>
            <person name="Kazmierczak K.M."/>
            <person name="Andrzejewski T.M."/>
            <person name="Davidsen T.M."/>
            <person name="Wayne K.J."/>
            <person name="Tettelin H."/>
            <person name="Glass J.I."/>
            <person name="Rusch D."/>
            <person name="Podicherti R."/>
            <person name="Tsui H.-C.T."/>
            <person name="Winkler M.E."/>
        </authorList>
    </citation>
    <scope>NUCLEOTIDE SEQUENCE</scope>
</reference>
<evidence type="ECO:0000256" key="2">
    <source>
        <dbReference type="ARBA" id="ARBA00006730"/>
    </source>
</evidence>
<dbReference type="SUPFAM" id="SSF51971">
    <property type="entry name" value="Nucleotide-binding domain"/>
    <property type="match status" value="1"/>
</dbReference>
<dbReference type="PROSITE" id="PS51257">
    <property type="entry name" value="PROKAR_LIPOPROTEIN"/>
    <property type="match status" value="1"/>
</dbReference>
<comment type="similarity">
    <text evidence="2">Belongs to the DAMOX/DASOX family.</text>
</comment>
<evidence type="ECO:0000256" key="1">
    <source>
        <dbReference type="ARBA" id="ARBA00001974"/>
    </source>
</evidence>
<dbReference type="GO" id="GO:0003884">
    <property type="term" value="F:D-amino-acid oxidase activity"/>
    <property type="evidence" value="ECO:0007669"/>
    <property type="project" value="InterPro"/>
</dbReference>
<dbReference type="GO" id="GO:0019478">
    <property type="term" value="P:D-amino acid catabolic process"/>
    <property type="evidence" value="ECO:0007669"/>
    <property type="project" value="TreeGrafter"/>
</dbReference>
<keyword evidence="5" id="KW-0560">Oxidoreductase</keyword>
<keyword evidence="4" id="KW-0274">FAD</keyword>
<dbReference type="InterPro" id="IPR023209">
    <property type="entry name" value="DAO"/>
</dbReference>
<keyword evidence="3" id="KW-0285">Flavoprotein</keyword>
<evidence type="ECO:0000256" key="4">
    <source>
        <dbReference type="ARBA" id="ARBA00022827"/>
    </source>
</evidence>
<evidence type="ECO:0000256" key="5">
    <source>
        <dbReference type="ARBA" id="ARBA00023002"/>
    </source>
</evidence>
<dbReference type="EMBL" id="UINC01001005">
    <property type="protein sequence ID" value="SUZ67225.1"/>
    <property type="molecule type" value="Genomic_DNA"/>
</dbReference>